<dbReference type="AlphaFoldDB" id="A0A0B6X488"/>
<dbReference type="EMBL" id="FO818637">
    <property type="protein sequence ID" value="CDM88632.1"/>
    <property type="molecule type" value="Genomic_DNA"/>
</dbReference>
<gene>
    <name evidence="2" type="ORF">XBW1_1275</name>
</gene>
<accession>A0A0B6X488</accession>
<organism evidence="2 3">
    <name type="scientific">Xenorhabdus bovienii</name>
    <name type="common">Xenorhabdus nematophila subsp. bovienii</name>
    <dbReference type="NCBI Taxonomy" id="40576"/>
    <lineage>
        <taxon>Bacteria</taxon>
        <taxon>Pseudomonadati</taxon>
        <taxon>Pseudomonadota</taxon>
        <taxon>Gammaproteobacteria</taxon>
        <taxon>Enterobacterales</taxon>
        <taxon>Morganellaceae</taxon>
        <taxon>Xenorhabdus</taxon>
    </lineage>
</organism>
<dbReference type="Proteomes" id="UP000032930">
    <property type="component" value="Chromosome"/>
</dbReference>
<dbReference type="RefSeq" id="WP_046336254.1">
    <property type="nucleotide sequence ID" value="NZ_FO818637.1"/>
</dbReference>
<evidence type="ECO:0000259" key="1">
    <source>
        <dbReference type="Pfam" id="PF13930"/>
    </source>
</evidence>
<dbReference type="InterPro" id="IPR044927">
    <property type="entry name" value="Endonuclea_NS_2"/>
</dbReference>
<evidence type="ECO:0000313" key="2">
    <source>
        <dbReference type="EMBL" id="CDM88632.1"/>
    </source>
</evidence>
<name>A0A0B6X488_XENBV</name>
<protein>
    <submittedName>
        <fullName evidence="2">Putative TpsA-related protein</fullName>
    </submittedName>
</protein>
<dbReference type="Pfam" id="PF13930">
    <property type="entry name" value="Endonuclea_NS_2"/>
    <property type="match status" value="1"/>
</dbReference>
<proteinExistence type="predicted"/>
<feature type="domain" description="Type VII secretion system protein EssD-like" evidence="1">
    <location>
        <begin position="27"/>
        <end position="74"/>
    </location>
</feature>
<dbReference type="KEGG" id="xbv:XBW1_1275"/>
<reference evidence="2 3" key="1">
    <citation type="submission" date="2014-02" db="EMBL/GenBank/DDBJ databases">
        <authorList>
            <person name="Genoscope - CEA"/>
        </authorList>
    </citation>
    <scope>NUCLEOTIDE SEQUENCE [LARGE SCALE GENOMIC DNA]</scope>
    <source>
        <strain evidence="2 3">CS03</strain>
    </source>
</reference>
<sequence length="91" mass="10181">MCNLFMPLYSPGRISANSAGLLLLALLNRYGSWRNMERTWADALKTGKTVDVKIQPRYSDNSARPSSFNVSYTVGKDRPIELNIKNTAEGK</sequence>
<evidence type="ECO:0000313" key="3">
    <source>
        <dbReference type="Proteomes" id="UP000032930"/>
    </source>
</evidence>